<protein>
    <submittedName>
        <fullName evidence="2">Uncharacterized protein</fullName>
    </submittedName>
</protein>
<feature type="region of interest" description="Disordered" evidence="1">
    <location>
        <begin position="74"/>
        <end position="96"/>
    </location>
</feature>
<keyword evidence="3" id="KW-1185">Reference proteome</keyword>
<comment type="caution">
    <text evidence="2">The sequence shown here is derived from an EMBL/GenBank/DDBJ whole genome shotgun (WGS) entry which is preliminary data.</text>
</comment>
<feature type="compositionally biased region" description="Basic and acidic residues" evidence="1">
    <location>
        <begin position="80"/>
        <end position="89"/>
    </location>
</feature>
<dbReference type="Proteomes" id="UP001187192">
    <property type="component" value="Unassembled WGS sequence"/>
</dbReference>
<dbReference type="PANTHER" id="PTHR37604">
    <property type="entry name" value="TRANSCRIPTION INITIATION FACTOR TFIID SUBUNIT"/>
    <property type="match status" value="1"/>
</dbReference>
<evidence type="ECO:0000256" key="1">
    <source>
        <dbReference type="SAM" id="MobiDB-lite"/>
    </source>
</evidence>
<name>A0AA87ZVA8_FICCA</name>
<organism evidence="2 3">
    <name type="scientific">Ficus carica</name>
    <name type="common">Common fig</name>
    <dbReference type="NCBI Taxonomy" id="3494"/>
    <lineage>
        <taxon>Eukaryota</taxon>
        <taxon>Viridiplantae</taxon>
        <taxon>Streptophyta</taxon>
        <taxon>Embryophyta</taxon>
        <taxon>Tracheophyta</taxon>
        <taxon>Spermatophyta</taxon>
        <taxon>Magnoliopsida</taxon>
        <taxon>eudicotyledons</taxon>
        <taxon>Gunneridae</taxon>
        <taxon>Pentapetalae</taxon>
        <taxon>rosids</taxon>
        <taxon>fabids</taxon>
        <taxon>Rosales</taxon>
        <taxon>Moraceae</taxon>
        <taxon>Ficeae</taxon>
        <taxon>Ficus</taxon>
    </lineage>
</organism>
<evidence type="ECO:0000313" key="3">
    <source>
        <dbReference type="Proteomes" id="UP001187192"/>
    </source>
</evidence>
<reference evidence="2" key="1">
    <citation type="submission" date="2023-07" db="EMBL/GenBank/DDBJ databases">
        <title>draft genome sequence of fig (Ficus carica).</title>
        <authorList>
            <person name="Takahashi T."/>
            <person name="Nishimura K."/>
        </authorList>
    </citation>
    <scope>NUCLEOTIDE SEQUENCE</scope>
</reference>
<dbReference type="AlphaFoldDB" id="A0AA87ZVA8"/>
<accession>A0AA87ZVA8</accession>
<dbReference type="EMBL" id="BTGU01000004">
    <property type="protein sequence ID" value="GMN34018.1"/>
    <property type="molecule type" value="Genomic_DNA"/>
</dbReference>
<sequence>MDNTSFNNFNSRYSQMQLRQQQLAAMSNFTLSNVHGQPSNQFRQIPSVQMPQMQTPNMSVVRAPPVKVEGFQELMGGDATSKHDSEENRLTSPSSK</sequence>
<dbReference type="PANTHER" id="PTHR37604:SF1">
    <property type="entry name" value="TRANSCRIPTION INITIATION FACTOR TFIID SUBUNIT"/>
    <property type="match status" value="1"/>
</dbReference>
<gene>
    <name evidence="2" type="ORF">TIFTF001_004461</name>
</gene>
<proteinExistence type="predicted"/>
<evidence type="ECO:0000313" key="2">
    <source>
        <dbReference type="EMBL" id="GMN34018.1"/>
    </source>
</evidence>